<dbReference type="EMBL" id="JAKMXF010000188">
    <property type="protein sequence ID" value="KAI6655499.1"/>
    <property type="molecule type" value="Genomic_DNA"/>
</dbReference>
<dbReference type="AlphaFoldDB" id="A0AAV7K2M2"/>
<sequence length="122" mass="14504">MATCVHLLQQKFDKFLASAPKKFDLQPYKSDKYFGLLLDDKTADWFKNMLCDFASEVSKLDIEVEPHKKQLHLTLAFKFLQEHRQILDQLSKKINYQAPANWEMRLYSRDPRLANSEVIYNY</sequence>
<protein>
    <submittedName>
        <fullName evidence="1">Protein UBASH3A-like protein isoform X1</fullName>
    </submittedName>
</protein>
<gene>
    <name evidence="1" type="ORF">LOD99_1998</name>
</gene>
<proteinExistence type="predicted"/>
<dbReference type="Proteomes" id="UP001165289">
    <property type="component" value="Unassembled WGS sequence"/>
</dbReference>
<evidence type="ECO:0000313" key="1">
    <source>
        <dbReference type="EMBL" id="KAI6655499.1"/>
    </source>
</evidence>
<accession>A0AAV7K2M2</accession>
<name>A0AAV7K2M2_9METZ</name>
<keyword evidence="2" id="KW-1185">Reference proteome</keyword>
<organism evidence="1 2">
    <name type="scientific">Oopsacas minuta</name>
    <dbReference type="NCBI Taxonomy" id="111878"/>
    <lineage>
        <taxon>Eukaryota</taxon>
        <taxon>Metazoa</taxon>
        <taxon>Porifera</taxon>
        <taxon>Hexactinellida</taxon>
        <taxon>Hexasterophora</taxon>
        <taxon>Lyssacinosida</taxon>
        <taxon>Leucopsacidae</taxon>
        <taxon>Oopsacas</taxon>
    </lineage>
</organism>
<reference evidence="1 2" key="1">
    <citation type="journal article" date="2023" name="BMC Biol.">
        <title>The compact genome of the sponge Oopsacas minuta (Hexactinellida) is lacking key metazoan core genes.</title>
        <authorList>
            <person name="Santini S."/>
            <person name="Schenkelaars Q."/>
            <person name="Jourda C."/>
            <person name="Duchesne M."/>
            <person name="Belahbib H."/>
            <person name="Rocher C."/>
            <person name="Selva M."/>
            <person name="Riesgo A."/>
            <person name="Vervoort M."/>
            <person name="Leys S.P."/>
            <person name="Kodjabachian L."/>
            <person name="Le Bivic A."/>
            <person name="Borchiellini C."/>
            <person name="Claverie J.M."/>
            <person name="Renard E."/>
        </authorList>
    </citation>
    <scope>NUCLEOTIDE SEQUENCE [LARGE SCALE GENOMIC DNA]</scope>
    <source>
        <strain evidence="1">SPO-2</strain>
    </source>
</reference>
<evidence type="ECO:0000313" key="2">
    <source>
        <dbReference type="Proteomes" id="UP001165289"/>
    </source>
</evidence>
<comment type="caution">
    <text evidence="1">The sequence shown here is derived from an EMBL/GenBank/DDBJ whole genome shotgun (WGS) entry which is preliminary data.</text>
</comment>